<dbReference type="InterPro" id="IPR050321">
    <property type="entry name" value="Glycosyltr_2/OpgH_subfam"/>
</dbReference>
<feature type="transmembrane region" description="Helical" evidence="9">
    <location>
        <begin position="42"/>
        <end position="60"/>
    </location>
</feature>
<evidence type="ECO:0000313" key="14">
    <source>
        <dbReference type="Proteomes" id="UP000689967"/>
    </source>
</evidence>
<keyword evidence="7 9" id="KW-1133">Transmembrane helix</keyword>
<keyword evidence="9" id="KW-0472">Membrane</keyword>
<dbReference type="PANTHER" id="PTHR43867">
    <property type="entry name" value="CELLULOSE SYNTHASE CATALYTIC SUBUNIT A [UDP-FORMING]"/>
    <property type="match status" value="1"/>
</dbReference>
<dbReference type="Pfam" id="PF03170">
    <property type="entry name" value="BcsB"/>
    <property type="match status" value="1"/>
</dbReference>
<keyword evidence="14" id="KW-1185">Reference proteome</keyword>
<dbReference type="InterPro" id="IPR018513">
    <property type="entry name" value="Cell_synthase_bac"/>
</dbReference>
<keyword evidence="2 9" id="KW-1003">Cell membrane</keyword>
<keyword evidence="3 9" id="KW-0997">Cell inner membrane</keyword>
<comment type="cofactor">
    <cofactor evidence="9">
        <name>Mg(2+)</name>
        <dbReference type="ChEBI" id="CHEBI:18420"/>
    </cofactor>
</comment>
<dbReference type="InterPro" id="IPR001173">
    <property type="entry name" value="Glyco_trans_2-like"/>
</dbReference>
<gene>
    <name evidence="13" type="primary">bcsA</name>
    <name evidence="13" type="ORF">JJQ90_07915</name>
</gene>
<evidence type="ECO:0000259" key="11">
    <source>
        <dbReference type="Pfam" id="PF00535"/>
    </source>
</evidence>
<keyword evidence="6 9" id="KW-0135">Cellulose biosynthesis</keyword>
<evidence type="ECO:0000256" key="10">
    <source>
        <dbReference type="SAM" id="MobiDB-lite"/>
    </source>
</evidence>
<dbReference type="PANTHER" id="PTHR43867:SF2">
    <property type="entry name" value="CELLULOSE SYNTHASE CATALYTIC SUBUNIT A [UDP-FORMING]"/>
    <property type="match status" value="1"/>
</dbReference>
<evidence type="ECO:0000256" key="2">
    <source>
        <dbReference type="ARBA" id="ARBA00022475"/>
    </source>
</evidence>
<feature type="transmembrane region" description="Helical" evidence="9">
    <location>
        <begin position="383"/>
        <end position="412"/>
    </location>
</feature>
<keyword evidence="5 9" id="KW-0808">Transferase</keyword>
<keyword evidence="9" id="KW-0812">Transmembrane</keyword>
<dbReference type="Pfam" id="PF07238">
    <property type="entry name" value="PilZ"/>
    <property type="match status" value="1"/>
</dbReference>
<dbReference type="EC" id="2.4.1.12" evidence="9"/>
<evidence type="ECO:0000256" key="9">
    <source>
        <dbReference type="RuleBase" id="RU365020"/>
    </source>
</evidence>
<dbReference type="Pfam" id="PF00535">
    <property type="entry name" value="Glycos_transf_2"/>
    <property type="match status" value="1"/>
</dbReference>
<protein>
    <recommendedName>
        <fullName evidence="9">Cellulose synthase catalytic subunit [UDP-forming]</fullName>
        <ecNumber evidence="9">2.4.1.12</ecNumber>
    </recommendedName>
</protein>
<comment type="pathway">
    <text evidence="9">Glycan metabolism; bacterial cellulose biosynthesis.</text>
</comment>
<evidence type="ECO:0000256" key="3">
    <source>
        <dbReference type="ARBA" id="ARBA00022519"/>
    </source>
</evidence>
<comment type="function">
    <text evidence="9">Catalytic subunit of cellulose synthase. It polymerizes uridine 5'-diphosphate glucose to cellulose.</text>
</comment>
<evidence type="ECO:0000256" key="6">
    <source>
        <dbReference type="ARBA" id="ARBA00022916"/>
    </source>
</evidence>
<feature type="transmembrane region" description="Helical" evidence="9">
    <location>
        <begin position="515"/>
        <end position="535"/>
    </location>
</feature>
<feature type="transmembrane region" description="Helical" evidence="9">
    <location>
        <begin position="1596"/>
        <end position="1616"/>
    </location>
</feature>
<feature type="transmembrane region" description="Helical" evidence="9">
    <location>
        <begin position="432"/>
        <end position="455"/>
    </location>
</feature>
<feature type="compositionally biased region" description="Polar residues" evidence="10">
    <location>
        <begin position="777"/>
        <end position="790"/>
    </location>
</feature>
<dbReference type="InterPro" id="IPR009875">
    <property type="entry name" value="PilZ_domain"/>
</dbReference>
<feature type="transmembrane region" description="Helical" evidence="9">
    <location>
        <begin position="485"/>
        <end position="503"/>
    </location>
</feature>
<comment type="caution">
    <text evidence="13">The sequence shown here is derived from an EMBL/GenBank/DDBJ whole genome shotgun (WGS) entry which is preliminary data.</text>
</comment>
<evidence type="ECO:0000256" key="4">
    <source>
        <dbReference type="ARBA" id="ARBA00022676"/>
    </source>
</evidence>
<feature type="compositionally biased region" description="Low complexity" evidence="10">
    <location>
        <begin position="755"/>
        <end position="769"/>
    </location>
</feature>
<dbReference type="RefSeq" id="WP_216874157.1">
    <property type="nucleotide sequence ID" value="NZ_JAERQM010000002.1"/>
</dbReference>
<evidence type="ECO:0000256" key="5">
    <source>
        <dbReference type="ARBA" id="ARBA00022679"/>
    </source>
</evidence>
<evidence type="ECO:0000256" key="8">
    <source>
        <dbReference type="ARBA" id="ARBA00048682"/>
    </source>
</evidence>
<evidence type="ECO:0000259" key="12">
    <source>
        <dbReference type="Pfam" id="PF07238"/>
    </source>
</evidence>
<dbReference type="CDD" id="cd06421">
    <property type="entry name" value="CESA_CelA_like"/>
    <property type="match status" value="1"/>
</dbReference>
<evidence type="ECO:0000256" key="7">
    <source>
        <dbReference type="ARBA" id="ARBA00022989"/>
    </source>
</evidence>
<reference evidence="13 14" key="1">
    <citation type="submission" date="2021-01" db="EMBL/GenBank/DDBJ databases">
        <title>Roseomonas sp. nov, a bacterium isolated from an oil production mixture in Yumen Oilfield.</title>
        <authorList>
            <person name="Wu D."/>
        </authorList>
    </citation>
    <scope>NUCLEOTIDE SEQUENCE [LARGE SCALE GENOMIC DNA]</scope>
    <source>
        <strain evidence="13 14">ROY-5-3</strain>
    </source>
</reference>
<feature type="domain" description="Glycosyltransferase 2-like" evidence="11">
    <location>
        <begin position="122"/>
        <end position="290"/>
    </location>
</feature>
<comment type="catalytic activity">
    <reaction evidence="8 9">
        <text>[(1-&gt;4)-beta-D-glucosyl](n) + UDP-alpha-D-glucose = [(1-&gt;4)-beta-D-glucosyl](n+1) + UDP + H(+)</text>
        <dbReference type="Rhea" id="RHEA:19929"/>
        <dbReference type="Rhea" id="RHEA-COMP:10033"/>
        <dbReference type="Rhea" id="RHEA-COMP:10034"/>
        <dbReference type="ChEBI" id="CHEBI:15378"/>
        <dbReference type="ChEBI" id="CHEBI:18246"/>
        <dbReference type="ChEBI" id="CHEBI:58223"/>
        <dbReference type="ChEBI" id="CHEBI:58885"/>
        <dbReference type="EC" id="2.4.1.12"/>
    </reaction>
</comment>
<proteinExistence type="predicted"/>
<evidence type="ECO:0000256" key="1">
    <source>
        <dbReference type="ARBA" id="ARBA00004429"/>
    </source>
</evidence>
<keyword evidence="4 9" id="KW-0328">Glycosyltransferase</keyword>
<dbReference type="InterPro" id="IPR003919">
    <property type="entry name" value="Cell_synth_A"/>
</dbReference>
<dbReference type="NCBIfam" id="TIGR03030">
    <property type="entry name" value="CelA"/>
    <property type="match status" value="1"/>
</dbReference>
<dbReference type="EMBL" id="JAERQM010000002">
    <property type="protein sequence ID" value="MBU8543627.1"/>
    <property type="molecule type" value="Genomic_DNA"/>
</dbReference>
<feature type="domain" description="PilZ" evidence="12">
    <location>
        <begin position="541"/>
        <end position="636"/>
    </location>
</feature>
<comment type="subcellular location">
    <subcellularLocation>
        <location evidence="1">Cell inner membrane</location>
        <topology evidence="1">Multi-pass membrane protein</topology>
    </subcellularLocation>
</comment>
<name>A0ABS6H720_9PROT</name>
<feature type="compositionally biased region" description="Pro residues" evidence="10">
    <location>
        <begin position="745"/>
        <end position="754"/>
    </location>
</feature>
<evidence type="ECO:0000313" key="13">
    <source>
        <dbReference type="EMBL" id="MBU8543627.1"/>
    </source>
</evidence>
<dbReference type="Proteomes" id="UP000689967">
    <property type="component" value="Unassembled WGS sequence"/>
</dbReference>
<feature type="compositionally biased region" description="Low complexity" evidence="10">
    <location>
        <begin position="828"/>
        <end position="888"/>
    </location>
</feature>
<accession>A0ABS6H720</accession>
<organism evidence="13 14">
    <name type="scientific">Falsiroseomonas oleicola</name>
    <dbReference type="NCBI Taxonomy" id="2801474"/>
    <lineage>
        <taxon>Bacteria</taxon>
        <taxon>Pseudomonadati</taxon>
        <taxon>Pseudomonadota</taxon>
        <taxon>Alphaproteobacteria</taxon>
        <taxon>Acetobacterales</taxon>
        <taxon>Roseomonadaceae</taxon>
        <taxon>Falsiroseomonas</taxon>
    </lineage>
</organism>
<feature type="region of interest" description="Disordered" evidence="10">
    <location>
        <begin position="741"/>
        <end position="899"/>
    </location>
</feature>
<sequence length="1629" mass="176648">MLLSLVIGVIFMVAPLQAEQQAWLAVAGFLLFLVANRIPGRAMTIFVVFMSCLVSMRYIYWRLVDTLEFTSFLQTFLGTGLLLAEVYAVSTMLLAYFQAIWPLDRKPVPLPEDPDEWPTIDVFIPSYNEPLEIVKPAIYGALAIDWPRDKMNVYLLDDGRRDEFRRFCEQVGCNYLIRGDNKGAKAGNINAALKVTNGEYICIFDCDHVATRAFLQLTVGWLLRDRDLAMVQTPHHFYSPDPFERNLASGERVPNEGLLFYGMVQQGNDLWNAAFFCGSCAVIRREALLEVGGVPTETVTEDCHCSLKMQRRGWRTAYLRIPLAAGLATERLMLHIGQRMRWGRGMIQILRIENPMLGSGLKFYQRCCYFMSQFHFLFPLPRFVFLTAPLAFLLFGESIIAASPLAIIAYAGPHILHSVGATSRLSGHVRHSFWSEIYETVLALYLIPVMLATLLDPKKGKFNVTDKGGTLQEGFFDLRAVGPNMVLALALIAGLLSGIYGLSTNPVESLDFQAFALNFLWATLSFVVVLAGLAVGRERRQVRERARVGAVIAANAVLPDGRVIEGETMDLSLGGAAVAIERPADVAENTPITLELDVGPEWVAIPAEVLRWQDGRMQLRFAAQTLHDEGNIVRAVLGRADAWVDWDDVREDKPLRSLGEVARSIGGLFRGDSQFSFFTRRQRRNRVVMEAPPPEAITADTAPEIVPPPRRARGETAVRRAAAVALALALSAPGLAMAQVNLRGAPPPPTPLQPGPQGLPLTLTPQSPGVGTFGAPATQSGAVPLQQQGSPFVPPGQPPAASGNVLAPFSQQGPAPSAPGSNVVAPFGQPAQPGQAPSASGSNVRTPFGQPAQPGQAPAASADAPLAPFGQVAPGQFPGQQGPIGVQVNTGLPPLPQAQPGFLGGVGVGSFGVPTGDVGSTRTETRTLRQLGLRAPMQMRGTSDLQGVLFGVRGDEVVTGARLVLQGATSPALIPEYSQVAMALNEQFVGVINPDRNRPAFGPLEFPINPVFFADLNRLNFRFTGRYTLECNDPLSGLLWANVSDLSTLQLTLERLPLQRDLARLPEPFFDPRLLREPLVLPVVMPEAASNEGLQAAATVASWFAVQADYRGASFPVSFTLPQRGNAVVIAGGPETIPGLALPRFDGPTLALVPNPTDRFGLILVVGGRTGEEATQAAVVLAGSKEALAGEIAVVQPITVPPRQPYDAPRWVRSDRPVRLGELVDPTELQAFGYAPGPISVPFRTAPDLYTWRGRPLPVELNYRSPPGPIMDVAVSRLDVALNDIYLRSLPLRDADAPWPLSYFSRQFGQSERMTGRFGLPPYLIFGANELQMRFDMRPLHRGDCIAVPADVRAGIDPDSTIDLSDAYRFTTLPNLAFFSGSGFPFTRMADFGDTAAVLPERPNEVELSAFLTLMGRLASHVGHATTGIRVVRPDALESVSGRDLLVIGTLGRQPALETLLRDGPVVLEGNRLSVALPDALDGFRNLFLGDEPRVAREQAQAMLTSTGDGLGILIGFESPLRSGKSVVALTGTTPQGLEQMLAALRDPEQAPRVQGDLAILSAGRITGFTLGDHYTVGTLPPFIWPQYFLQTRPDLLLLLLAISCAIIAVPAYWALRRRAAIRLRTRTT</sequence>
<feature type="transmembrane region" description="Helical" evidence="9">
    <location>
        <begin position="72"/>
        <end position="97"/>
    </location>
</feature>
<keyword evidence="9" id="KW-0973">c-di-GMP</keyword>